<evidence type="ECO:0000256" key="1">
    <source>
        <dbReference type="ARBA" id="ARBA00023172"/>
    </source>
</evidence>
<evidence type="ECO:0000259" key="2">
    <source>
        <dbReference type="PROSITE" id="PS51898"/>
    </source>
</evidence>
<dbReference type="PROSITE" id="PS51898">
    <property type="entry name" value="TYR_RECOMBINASE"/>
    <property type="match status" value="1"/>
</dbReference>
<dbReference type="RefSeq" id="WP_212698906.1">
    <property type="nucleotide sequence ID" value="NZ_CP058649.1"/>
</dbReference>
<dbReference type="GO" id="GO:0003677">
    <property type="term" value="F:DNA binding"/>
    <property type="evidence" value="ECO:0007669"/>
    <property type="project" value="InterPro"/>
</dbReference>
<dbReference type="Proteomes" id="UP000683246">
    <property type="component" value="Chromosome"/>
</dbReference>
<accession>A0A8J8SJP7</accession>
<dbReference type="EMBL" id="CP058649">
    <property type="protein sequence ID" value="QUI25841.1"/>
    <property type="molecule type" value="Genomic_DNA"/>
</dbReference>
<keyword evidence="4" id="KW-1185">Reference proteome</keyword>
<evidence type="ECO:0000313" key="4">
    <source>
        <dbReference type="Proteomes" id="UP000683246"/>
    </source>
</evidence>
<dbReference type="PANTHER" id="PTHR30349">
    <property type="entry name" value="PHAGE INTEGRASE-RELATED"/>
    <property type="match status" value="1"/>
</dbReference>
<dbReference type="Gene3D" id="1.10.443.10">
    <property type="entry name" value="Intergrase catalytic core"/>
    <property type="match status" value="1"/>
</dbReference>
<organism evidence="3 4">
    <name type="scientific">Vallitalea pronyensis</name>
    <dbReference type="NCBI Taxonomy" id="1348613"/>
    <lineage>
        <taxon>Bacteria</taxon>
        <taxon>Bacillati</taxon>
        <taxon>Bacillota</taxon>
        <taxon>Clostridia</taxon>
        <taxon>Lachnospirales</taxon>
        <taxon>Vallitaleaceae</taxon>
        <taxon>Vallitalea</taxon>
    </lineage>
</organism>
<protein>
    <submittedName>
        <fullName evidence="3">Tyrosine-type recombinase/integrase</fullName>
    </submittedName>
</protein>
<dbReference type="Pfam" id="PF00589">
    <property type="entry name" value="Phage_integrase"/>
    <property type="match status" value="1"/>
</dbReference>
<dbReference type="SUPFAM" id="SSF56349">
    <property type="entry name" value="DNA breaking-rejoining enzymes"/>
    <property type="match status" value="1"/>
</dbReference>
<dbReference type="AlphaFoldDB" id="A0A8J8SJP7"/>
<reference evidence="3" key="1">
    <citation type="submission" date="2020-07" db="EMBL/GenBank/DDBJ databases">
        <title>Vallitalea pronyensis genome.</title>
        <authorList>
            <person name="Postec A."/>
        </authorList>
    </citation>
    <scope>NUCLEOTIDE SEQUENCE</scope>
    <source>
        <strain evidence="3">FatNI3</strain>
    </source>
</reference>
<sequence>MKDIKHVHDVQEYLKANGENGERNHVLFVLGISTGYRAGDLIQLKVRDVKRALRMGYFEILEGKKRNAYNIREQNIKPREVNIPRKLDQILRTYINNKNSYDYMFKSRKGMEPIQVSQVSRILRDAGLYFGLKNITAHSMRKTYAYRIYVNSDYDIMVVKEMLGHSSIEETKRYIGLDRELYAKYSDTLNDMIVL</sequence>
<evidence type="ECO:0000313" key="3">
    <source>
        <dbReference type="EMBL" id="QUI25841.1"/>
    </source>
</evidence>
<feature type="domain" description="Tyr recombinase" evidence="2">
    <location>
        <begin position="1"/>
        <end position="187"/>
    </location>
</feature>
<dbReference type="InterPro" id="IPR050090">
    <property type="entry name" value="Tyrosine_recombinase_XerCD"/>
</dbReference>
<proteinExistence type="predicted"/>
<dbReference type="InterPro" id="IPR002104">
    <property type="entry name" value="Integrase_catalytic"/>
</dbReference>
<name>A0A8J8SJP7_9FIRM</name>
<keyword evidence="1" id="KW-0233">DNA recombination</keyword>
<dbReference type="PANTHER" id="PTHR30349:SF82">
    <property type="entry name" value="INTEGRASE_RECOMBINASE YOEC-RELATED"/>
    <property type="match status" value="1"/>
</dbReference>
<dbReference type="GO" id="GO:0006310">
    <property type="term" value="P:DNA recombination"/>
    <property type="evidence" value="ECO:0007669"/>
    <property type="project" value="UniProtKB-KW"/>
</dbReference>
<dbReference type="GO" id="GO:0015074">
    <property type="term" value="P:DNA integration"/>
    <property type="evidence" value="ECO:0007669"/>
    <property type="project" value="InterPro"/>
</dbReference>
<dbReference type="InterPro" id="IPR011010">
    <property type="entry name" value="DNA_brk_join_enz"/>
</dbReference>
<dbReference type="KEGG" id="vpy:HZI73_22410"/>
<dbReference type="InterPro" id="IPR013762">
    <property type="entry name" value="Integrase-like_cat_sf"/>
</dbReference>
<gene>
    <name evidence="3" type="ORF">HZI73_22410</name>
</gene>